<feature type="compositionally biased region" description="Acidic residues" evidence="5">
    <location>
        <begin position="319"/>
        <end position="330"/>
    </location>
</feature>
<comment type="subcellular location">
    <subcellularLocation>
        <location evidence="1">Golgi apparatus membrane</location>
    </subcellularLocation>
</comment>
<dbReference type="Gene3D" id="2.30.42.10">
    <property type="match status" value="2"/>
</dbReference>
<evidence type="ECO:0000256" key="2">
    <source>
        <dbReference type="ARBA" id="ARBA00022737"/>
    </source>
</evidence>
<proteinExistence type="predicted"/>
<accession>A0A9N8JB62</accession>
<organism evidence="7 8">
    <name type="scientific">Aureobasidium vineae</name>
    <dbReference type="NCBI Taxonomy" id="2773715"/>
    <lineage>
        <taxon>Eukaryota</taxon>
        <taxon>Fungi</taxon>
        <taxon>Dikarya</taxon>
        <taxon>Ascomycota</taxon>
        <taxon>Pezizomycotina</taxon>
        <taxon>Dothideomycetes</taxon>
        <taxon>Dothideomycetidae</taxon>
        <taxon>Dothideales</taxon>
        <taxon>Saccotheciaceae</taxon>
        <taxon>Aureobasidium</taxon>
    </lineage>
</organism>
<keyword evidence="8" id="KW-1185">Reference proteome</keyword>
<dbReference type="AlphaFoldDB" id="A0A9N8JB62"/>
<dbReference type="EMBL" id="CAIJEN010000001">
    <property type="protein sequence ID" value="CAD0082633.1"/>
    <property type="molecule type" value="Genomic_DNA"/>
</dbReference>
<feature type="compositionally biased region" description="Pro residues" evidence="5">
    <location>
        <begin position="291"/>
        <end position="305"/>
    </location>
</feature>
<feature type="region of interest" description="Disordered" evidence="5">
    <location>
        <begin position="241"/>
        <end position="330"/>
    </location>
</feature>
<evidence type="ECO:0000259" key="6">
    <source>
        <dbReference type="Pfam" id="PF04495"/>
    </source>
</evidence>
<reference evidence="7" key="1">
    <citation type="submission" date="2020-06" db="EMBL/GenBank/DDBJ databases">
        <authorList>
            <person name="Onetto C."/>
        </authorList>
    </citation>
    <scope>NUCLEOTIDE SEQUENCE</scope>
</reference>
<evidence type="ECO:0000313" key="7">
    <source>
        <dbReference type="EMBL" id="CAD0082633.1"/>
    </source>
</evidence>
<comment type="caution">
    <text evidence="7">The sequence shown here is derived from an EMBL/GenBank/DDBJ whole genome shotgun (WGS) entry which is preliminary data.</text>
</comment>
<dbReference type="GO" id="GO:0007030">
    <property type="term" value="P:Golgi organization"/>
    <property type="evidence" value="ECO:0007669"/>
    <property type="project" value="TreeGrafter"/>
</dbReference>
<sequence>MANMFGALNRFISRLDADPQAQKQSGGGSDTYGFQVLRNNNPELPLEPWFDSIIGINGRTIPSLFVQELRNCAGTNISLGVYSAKGQQIREVFISIPPDNSPLGLALQWSPLTTTEAVWHILDVIPNSPADVAGLLPYSDYVIGSPEGLMRGDSGLSELIEDYDVTRMITITPTRGWGGDGALGCVLGFGALHRVPAPLNEPAQAPGETLFETARFSNEEPRSTPTPAGDFLVPANLNLSATTPPASISMGGEKRGARKQRVHHAISPTAGLDDYFAEGEQKSRELDNAPTPKPTAGLPPPPKAGGPPRATKSPVVDAASEELEAEVGDA</sequence>
<evidence type="ECO:0000256" key="4">
    <source>
        <dbReference type="ARBA" id="ARBA00023136"/>
    </source>
</evidence>
<evidence type="ECO:0000313" key="8">
    <source>
        <dbReference type="Proteomes" id="UP000716446"/>
    </source>
</evidence>
<dbReference type="InterPro" id="IPR036034">
    <property type="entry name" value="PDZ_sf"/>
</dbReference>
<dbReference type="Proteomes" id="UP000716446">
    <property type="component" value="Unassembled WGS sequence"/>
</dbReference>
<feature type="domain" description="PDZ GRASP-type" evidence="6">
    <location>
        <begin position="79"/>
        <end position="197"/>
    </location>
</feature>
<evidence type="ECO:0000256" key="1">
    <source>
        <dbReference type="ARBA" id="ARBA00004394"/>
    </source>
</evidence>
<keyword evidence="2" id="KW-0677">Repeat</keyword>
<keyword evidence="4" id="KW-0472">Membrane</keyword>
<dbReference type="GO" id="GO:0000139">
    <property type="term" value="C:Golgi membrane"/>
    <property type="evidence" value="ECO:0007669"/>
    <property type="project" value="UniProtKB-SubCell"/>
</dbReference>
<protein>
    <recommendedName>
        <fullName evidence="6">PDZ GRASP-type domain-containing protein</fullName>
    </recommendedName>
</protein>
<dbReference type="InterPro" id="IPR007583">
    <property type="entry name" value="GRASP55_65"/>
</dbReference>
<dbReference type="Pfam" id="PF04495">
    <property type="entry name" value="GRASP55_65"/>
    <property type="match status" value="1"/>
</dbReference>
<evidence type="ECO:0000256" key="3">
    <source>
        <dbReference type="ARBA" id="ARBA00023034"/>
    </source>
</evidence>
<evidence type="ECO:0000256" key="5">
    <source>
        <dbReference type="SAM" id="MobiDB-lite"/>
    </source>
</evidence>
<dbReference type="PANTHER" id="PTHR12893">
    <property type="entry name" value="GOLGI REASSEMBLY STACKING PROTEIN GRASP"/>
    <property type="match status" value="1"/>
</dbReference>
<dbReference type="InterPro" id="IPR024958">
    <property type="entry name" value="GRASP_PDZ"/>
</dbReference>
<gene>
    <name evidence="7" type="ORF">AWRI4619_LOCUS1200</name>
</gene>
<dbReference type="SUPFAM" id="SSF50156">
    <property type="entry name" value="PDZ domain-like"/>
    <property type="match status" value="1"/>
</dbReference>
<dbReference type="PANTHER" id="PTHR12893:SF0">
    <property type="entry name" value="GRASP65"/>
    <property type="match status" value="1"/>
</dbReference>
<name>A0A9N8JB62_9PEZI</name>
<keyword evidence="3" id="KW-0333">Golgi apparatus</keyword>